<keyword evidence="2" id="KW-1185">Reference proteome</keyword>
<gene>
    <name evidence="1" type="ORF">EYZ11_002458</name>
</gene>
<reference evidence="1 2" key="1">
    <citation type="submission" date="2019-03" db="EMBL/GenBank/DDBJ databases">
        <title>The genome sequence of a newly discovered highly antifungal drug resistant Aspergillus species, Aspergillus tanneri NIH 1004.</title>
        <authorList>
            <person name="Mounaud S."/>
            <person name="Singh I."/>
            <person name="Joardar V."/>
            <person name="Pakala S."/>
            <person name="Pakala S."/>
            <person name="Venepally P."/>
            <person name="Hoover J."/>
            <person name="Nierman W."/>
            <person name="Chung J."/>
            <person name="Losada L."/>
        </authorList>
    </citation>
    <scope>NUCLEOTIDE SEQUENCE [LARGE SCALE GENOMIC DNA]</scope>
    <source>
        <strain evidence="1 2">NIH1004</strain>
    </source>
</reference>
<name>A0A4S3JQS6_9EURO</name>
<dbReference type="AlphaFoldDB" id="A0A4S3JQS6"/>
<proteinExistence type="predicted"/>
<protein>
    <submittedName>
        <fullName evidence="1">Uncharacterized protein</fullName>
    </submittedName>
</protein>
<evidence type="ECO:0000313" key="1">
    <source>
        <dbReference type="EMBL" id="THC98032.1"/>
    </source>
</evidence>
<evidence type="ECO:0000313" key="2">
    <source>
        <dbReference type="Proteomes" id="UP000308092"/>
    </source>
</evidence>
<dbReference type="EMBL" id="SOSA01000055">
    <property type="protein sequence ID" value="THC98032.1"/>
    <property type="molecule type" value="Genomic_DNA"/>
</dbReference>
<dbReference type="Proteomes" id="UP000308092">
    <property type="component" value="Unassembled WGS sequence"/>
</dbReference>
<accession>A0A4S3JQS6</accession>
<organism evidence="1 2">
    <name type="scientific">Aspergillus tanneri</name>
    <dbReference type="NCBI Taxonomy" id="1220188"/>
    <lineage>
        <taxon>Eukaryota</taxon>
        <taxon>Fungi</taxon>
        <taxon>Dikarya</taxon>
        <taxon>Ascomycota</taxon>
        <taxon>Pezizomycotina</taxon>
        <taxon>Eurotiomycetes</taxon>
        <taxon>Eurotiomycetidae</taxon>
        <taxon>Eurotiales</taxon>
        <taxon>Aspergillaceae</taxon>
        <taxon>Aspergillus</taxon>
        <taxon>Aspergillus subgen. Circumdati</taxon>
    </lineage>
</organism>
<sequence length="92" mass="10372">MALMKSFARKRPNGLKHVQAKILTGESHGNVKCSSRFPEKAEWEAAEHLAYCVYNVKHDNLQSSLQWAQFFGRRDGQDNLAIKGMPDTGARP</sequence>
<dbReference type="VEuPathDB" id="FungiDB:EYZ11_002458"/>
<comment type="caution">
    <text evidence="1">The sequence shown here is derived from an EMBL/GenBank/DDBJ whole genome shotgun (WGS) entry which is preliminary data.</text>
</comment>